<keyword evidence="4 7" id="KW-1133">Transmembrane helix</keyword>
<evidence type="ECO:0000256" key="6">
    <source>
        <dbReference type="SAM" id="MobiDB-lite"/>
    </source>
</evidence>
<dbReference type="GO" id="GO:0005886">
    <property type="term" value="C:plasma membrane"/>
    <property type="evidence" value="ECO:0007669"/>
    <property type="project" value="UniProtKB-SubCell"/>
</dbReference>
<feature type="compositionally biased region" description="Low complexity" evidence="6">
    <location>
        <begin position="344"/>
        <end position="392"/>
    </location>
</feature>
<dbReference type="HOGENOM" id="CLU_025864_1_0_11"/>
<dbReference type="AlphaFoldDB" id="F5XFN7"/>
<dbReference type="PANTHER" id="PTHR30485:SF1">
    <property type="entry name" value="CYTOCHROME YDHU-RELATED"/>
    <property type="match status" value="1"/>
</dbReference>
<dbReference type="Gene3D" id="1.20.950.20">
    <property type="entry name" value="Transmembrane di-heme cytochromes, Chain C"/>
    <property type="match status" value="1"/>
</dbReference>
<dbReference type="eggNOG" id="COG4117">
    <property type="taxonomic scope" value="Bacteria"/>
</dbReference>
<keyword evidence="2" id="KW-1003">Cell membrane</keyword>
<accession>F5XFN7</accession>
<dbReference type="GO" id="GO:0022904">
    <property type="term" value="P:respiratory electron transport chain"/>
    <property type="evidence" value="ECO:0007669"/>
    <property type="project" value="InterPro"/>
</dbReference>
<protein>
    <recommendedName>
        <fullName evidence="8">Cytochrome b561 bacterial/Ni-hydrogenase domain-containing protein</fullName>
    </recommendedName>
</protein>
<feature type="domain" description="Cytochrome b561 bacterial/Ni-hydrogenase" evidence="8">
    <location>
        <begin position="486"/>
        <end position="683"/>
    </location>
</feature>
<feature type="region of interest" description="Disordered" evidence="6">
    <location>
        <begin position="124"/>
        <end position="144"/>
    </location>
</feature>
<evidence type="ECO:0000313" key="10">
    <source>
        <dbReference type="Proteomes" id="UP000007947"/>
    </source>
</evidence>
<gene>
    <name evidence="9" type="ordered locus">MLP_24300</name>
</gene>
<dbReference type="Proteomes" id="UP000007947">
    <property type="component" value="Chromosome"/>
</dbReference>
<feature type="compositionally biased region" description="Low complexity" evidence="6">
    <location>
        <begin position="237"/>
        <end position="255"/>
    </location>
</feature>
<dbReference type="PANTHER" id="PTHR30485">
    <property type="entry name" value="NI/FE-HYDROGENASE 1 B-TYPE CYTOCHROME SUBUNIT"/>
    <property type="match status" value="1"/>
</dbReference>
<feature type="transmembrane region" description="Helical" evidence="7">
    <location>
        <begin position="690"/>
        <end position="709"/>
    </location>
</feature>
<feature type="region of interest" description="Disordered" evidence="6">
    <location>
        <begin position="344"/>
        <end position="416"/>
    </location>
</feature>
<keyword evidence="10" id="KW-1185">Reference proteome</keyword>
<feature type="region of interest" description="Disordered" evidence="6">
    <location>
        <begin position="237"/>
        <end position="280"/>
    </location>
</feature>
<feature type="compositionally biased region" description="Low complexity" evidence="6">
    <location>
        <begin position="310"/>
        <end position="324"/>
    </location>
</feature>
<dbReference type="GO" id="GO:0020037">
    <property type="term" value="F:heme binding"/>
    <property type="evidence" value="ECO:0007669"/>
    <property type="project" value="TreeGrafter"/>
</dbReference>
<dbReference type="EMBL" id="AP012204">
    <property type="protein sequence ID" value="BAK35444.1"/>
    <property type="molecule type" value="Genomic_DNA"/>
</dbReference>
<dbReference type="KEGG" id="mph:MLP_24300"/>
<evidence type="ECO:0000256" key="4">
    <source>
        <dbReference type="ARBA" id="ARBA00022989"/>
    </source>
</evidence>
<organism evidence="9 10">
    <name type="scientific">Microlunatus phosphovorus (strain ATCC 700054 / DSM 10555 / JCM 9379 / NBRC 101784 / NCIMB 13414 / VKM Ac-1990 / NM-1)</name>
    <dbReference type="NCBI Taxonomy" id="1032480"/>
    <lineage>
        <taxon>Bacteria</taxon>
        <taxon>Bacillati</taxon>
        <taxon>Actinomycetota</taxon>
        <taxon>Actinomycetes</taxon>
        <taxon>Propionibacteriales</taxon>
        <taxon>Propionibacteriaceae</taxon>
        <taxon>Microlunatus</taxon>
    </lineage>
</organism>
<evidence type="ECO:0000259" key="8">
    <source>
        <dbReference type="Pfam" id="PF01292"/>
    </source>
</evidence>
<evidence type="ECO:0000256" key="5">
    <source>
        <dbReference type="ARBA" id="ARBA00023136"/>
    </source>
</evidence>
<reference evidence="9 10" key="1">
    <citation type="submission" date="2011-05" db="EMBL/GenBank/DDBJ databases">
        <title>Whole genome sequence of Microlunatus phosphovorus NM-1.</title>
        <authorList>
            <person name="Hosoyama A."/>
            <person name="Sasaki K."/>
            <person name="Harada T."/>
            <person name="Igarashi R."/>
            <person name="Kawakoshi A."/>
            <person name="Sasagawa M."/>
            <person name="Fukada J."/>
            <person name="Nakamura S."/>
            <person name="Katano Y."/>
            <person name="Hanada S."/>
            <person name="Kamagata Y."/>
            <person name="Nakamura N."/>
            <person name="Yamazaki S."/>
            <person name="Fujita N."/>
        </authorList>
    </citation>
    <scope>NUCLEOTIDE SEQUENCE [LARGE SCALE GENOMIC DNA]</scope>
    <source>
        <strain evidence="10">ATCC 700054 / DSM 10555 / JCM 9379 / NBRC 101784 / NCIMB 13414 / VKM Ac-1990 / NM-1</strain>
    </source>
</reference>
<keyword evidence="5 7" id="KW-0472">Membrane</keyword>
<dbReference type="Pfam" id="PF01292">
    <property type="entry name" value="Ni_hydr_CYTB"/>
    <property type="match status" value="1"/>
</dbReference>
<evidence type="ECO:0000256" key="1">
    <source>
        <dbReference type="ARBA" id="ARBA00004651"/>
    </source>
</evidence>
<proteinExistence type="predicted"/>
<sequence length="727" mass="76021">MTVLRPLRQGLPRVPGGEPWPPAGVVEVEDRPDYLAETAGLAAAPAGDLDPAETTASVEVVSSVAQSSASTVANAAPVVTREERRVPLRRGLPRIPAGEPWPPEGFGVLTVSSDGFDLSVVASQPAGSEAVPPSTVASQRSGSEAQHAATVVPVAAPTAVTAPAAPEAVSATAAPATVSGPVAGTAGAPALAASATEVRRVPLRRGLPRVAGGEPWPAAGDGVLTVSVGEFDLSPPAEAATAPAAPSLPATTEPAVAVSTTTERVPLRRGLPRTAGGEPWPAAGFGVLSVPVVQEEPTPPTTTADRLESAASETPTVAPTAPTALDDDRDIPATSVSTAVAATDQAAVPAPAASPTQAARPTSPVDPTPAAGASPTARPTAPGARPAPAARPTTPPARPAARPAARSAAKPATGTSAERQPFNLAAFFTKVVEAVRFPALALVGAIAVVGGLFMLVRWMMGTDALAEFLVRYPGEYPLPEGAEPGFPAWVRWNHFLNMFFIILIIRSGLQNRYEKKPPAYWTPRWSGFGGGKKISISLWLHQMLDILWLLNGIVFITLLFVTGHWMRIVPTSWTVFPNALSAMLQYLSLDWPTENGWVAYNSLQQLTYFTIVFIAAPLAAVTGLRMSGLWPAKAQRLSTLYPVELARAVHFPTMLFFVFFVITHVAMVFATGALRNLNHMFAGTDSTNWAGFWIFVIALAAIATLWELARPMILAPIASLLGQVTQR</sequence>
<dbReference type="RefSeq" id="WP_013863314.1">
    <property type="nucleotide sequence ID" value="NC_015635.1"/>
</dbReference>
<comment type="subcellular location">
    <subcellularLocation>
        <location evidence="1">Cell membrane</location>
        <topology evidence="1">Multi-pass membrane protein</topology>
    </subcellularLocation>
</comment>
<feature type="region of interest" description="Disordered" evidence="6">
    <location>
        <begin position="1"/>
        <end position="25"/>
    </location>
</feature>
<feature type="transmembrane region" description="Helical" evidence="7">
    <location>
        <begin position="645"/>
        <end position="670"/>
    </location>
</feature>
<dbReference type="GO" id="GO:0009055">
    <property type="term" value="F:electron transfer activity"/>
    <property type="evidence" value="ECO:0007669"/>
    <property type="project" value="InterPro"/>
</dbReference>
<dbReference type="STRING" id="1032480.MLP_24300"/>
<dbReference type="InterPro" id="IPR011577">
    <property type="entry name" value="Cyt_b561_bac/Ni-Hgenase"/>
</dbReference>
<evidence type="ECO:0000256" key="7">
    <source>
        <dbReference type="SAM" id="Phobius"/>
    </source>
</evidence>
<feature type="compositionally biased region" description="Polar residues" evidence="6">
    <location>
        <begin position="135"/>
        <end position="144"/>
    </location>
</feature>
<dbReference type="InterPro" id="IPR051542">
    <property type="entry name" value="Hydrogenase_cytochrome"/>
</dbReference>
<evidence type="ECO:0000256" key="2">
    <source>
        <dbReference type="ARBA" id="ARBA00022475"/>
    </source>
</evidence>
<dbReference type="InterPro" id="IPR016174">
    <property type="entry name" value="Di-haem_cyt_TM"/>
</dbReference>
<evidence type="ECO:0000313" key="9">
    <source>
        <dbReference type="EMBL" id="BAK35444.1"/>
    </source>
</evidence>
<evidence type="ECO:0000256" key="3">
    <source>
        <dbReference type="ARBA" id="ARBA00022692"/>
    </source>
</evidence>
<feature type="region of interest" description="Disordered" evidence="6">
    <location>
        <begin position="294"/>
        <end position="330"/>
    </location>
</feature>
<keyword evidence="3 7" id="KW-0812">Transmembrane</keyword>
<feature type="compositionally biased region" description="Low complexity" evidence="6">
    <location>
        <begin position="399"/>
        <end position="413"/>
    </location>
</feature>
<name>F5XFN7_MICPN</name>
<dbReference type="SUPFAM" id="SSF81342">
    <property type="entry name" value="Transmembrane di-heme cytochromes"/>
    <property type="match status" value="1"/>
</dbReference>
<feature type="transmembrane region" description="Helical" evidence="7">
    <location>
        <begin position="439"/>
        <end position="460"/>
    </location>
</feature>
<feature type="transmembrane region" description="Helical" evidence="7">
    <location>
        <begin position="606"/>
        <end position="624"/>
    </location>
</feature>
<feature type="transmembrane region" description="Helical" evidence="7">
    <location>
        <begin position="546"/>
        <end position="566"/>
    </location>
</feature>